<dbReference type="SUPFAM" id="SSF46785">
    <property type="entry name" value="Winged helix' DNA-binding domain"/>
    <property type="match status" value="1"/>
</dbReference>
<sequence length="135" mass="14304">MRLTERALLGLRIVALLDATEHPLTVGAIAERTRSPRDHVSKVVHTLACEGLIATIRGRRGGVRARDGLPVKPSSVVVVLEACLPRLDCAPCPLEPDCALPALLGPATEAFLATLDAGGLNPFREAPPTMLKACR</sequence>
<dbReference type="InterPro" id="IPR000944">
    <property type="entry name" value="Tscrpt_reg_Rrf2"/>
</dbReference>
<dbReference type="EMBL" id="CP096040">
    <property type="protein sequence ID" value="USQ94453.1"/>
    <property type="molecule type" value="Genomic_DNA"/>
</dbReference>
<proteinExistence type="predicted"/>
<dbReference type="PROSITE" id="PS51197">
    <property type="entry name" value="HTH_RRF2_2"/>
    <property type="match status" value="1"/>
</dbReference>
<evidence type="ECO:0000313" key="2">
    <source>
        <dbReference type="Proteomes" id="UP001057520"/>
    </source>
</evidence>
<dbReference type="InterPro" id="IPR036388">
    <property type="entry name" value="WH-like_DNA-bd_sf"/>
</dbReference>
<organism evidence="1 2">
    <name type="scientific">Caulobacter segnis</name>
    <dbReference type="NCBI Taxonomy" id="88688"/>
    <lineage>
        <taxon>Bacteria</taxon>
        <taxon>Pseudomonadati</taxon>
        <taxon>Pseudomonadota</taxon>
        <taxon>Alphaproteobacteria</taxon>
        <taxon>Caulobacterales</taxon>
        <taxon>Caulobacteraceae</taxon>
        <taxon>Caulobacter</taxon>
    </lineage>
</organism>
<accession>A0ABY4ZPE3</accession>
<reference evidence="1 2" key="1">
    <citation type="submission" date="2022-04" db="EMBL/GenBank/DDBJ databases">
        <title>Genome sequence of soybean root-associated Caulobacter segnis RL271.</title>
        <authorList>
            <person name="Longley R."/>
            <person name="Bonito G."/>
            <person name="Trigodet F."/>
            <person name="Crosson S."/>
            <person name="Fiebig A."/>
        </authorList>
    </citation>
    <scope>NUCLEOTIDE SEQUENCE [LARGE SCALE GENOMIC DNA]</scope>
    <source>
        <strain evidence="1 2">RL271</strain>
    </source>
</reference>
<dbReference type="Proteomes" id="UP001057520">
    <property type="component" value="Chromosome"/>
</dbReference>
<keyword evidence="2" id="KW-1185">Reference proteome</keyword>
<evidence type="ECO:0000313" key="1">
    <source>
        <dbReference type="EMBL" id="USQ94453.1"/>
    </source>
</evidence>
<dbReference type="Pfam" id="PF02082">
    <property type="entry name" value="Rrf2"/>
    <property type="match status" value="1"/>
</dbReference>
<dbReference type="InterPro" id="IPR036390">
    <property type="entry name" value="WH_DNA-bd_sf"/>
</dbReference>
<dbReference type="Gene3D" id="1.10.10.10">
    <property type="entry name" value="Winged helix-like DNA-binding domain superfamily/Winged helix DNA-binding domain"/>
    <property type="match status" value="1"/>
</dbReference>
<name>A0ABY4ZPE3_9CAUL</name>
<protein>
    <submittedName>
        <fullName evidence="1">Rrf2 family transcriptional regulator</fullName>
    </submittedName>
</protein>
<gene>
    <name evidence="1" type="ORF">MZV50_17925</name>
</gene>